<evidence type="ECO:0000256" key="4">
    <source>
        <dbReference type="ARBA" id="ARBA00022989"/>
    </source>
</evidence>
<keyword evidence="8" id="KW-1185">Reference proteome</keyword>
<dbReference type="NCBIfam" id="TIGR03717">
    <property type="entry name" value="R_switched_YjbE"/>
    <property type="match status" value="1"/>
</dbReference>
<keyword evidence="3 6" id="KW-0812">Transmembrane</keyword>
<dbReference type="PANTHER" id="PTHR30238">
    <property type="entry name" value="MEMBRANE BOUND PREDICTED REDOX MODULATOR"/>
    <property type="match status" value="1"/>
</dbReference>
<proteinExistence type="inferred from homology"/>
<comment type="subcellular location">
    <subcellularLocation>
        <location evidence="1">Membrane</location>
        <topology evidence="1">Multi-pass membrane protein</topology>
    </subcellularLocation>
</comment>
<reference evidence="7 8" key="1">
    <citation type="submission" date="2021-06" db="EMBL/GenBank/DDBJ databases">
        <title>Bacillus sp. RD4P76, an endophyte from a halophyte.</title>
        <authorList>
            <person name="Sun J.-Q."/>
        </authorList>
    </citation>
    <scope>NUCLEOTIDE SEQUENCE [LARGE SCALE GENOMIC DNA]</scope>
    <source>
        <strain evidence="7 8">JCM 17098</strain>
    </source>
</reference>
<dbReference type="Pfam" id="PF03741">
    <property type="entry name" value="TerC"/>
    <property type="match status" value="1"/>
</dbReference>
<evidence type="ECO:0000256" key="6">
    <source>
        <dbReference type="SAM" id="Phobius"/>
    </source>
</evidence>
<feature type="transmembrane region" description="Helical" evidence="6">
    <location>
        <begin position="67"/>
        <end position="86"/>
    </location>
</feature>
<dbReference type="InterPro" id="IPR005496">
    <property type="entry name" value="Integral_membrane_TerC"/>
</dbReference>
<evidence type="ECO:0000256" key="1">
    <source>
        <dbReference type="ARBA" id="ARBA00004141"/>
    </source>
</evidence>
<sequence>MSSEFIISLLTIIGIDIILGGDNAIVVALACRKLPPHLRNKAIVAGILLAIVARAVLTIIAVQLLAIPYLMGIGGILLLWIAFRLLTNTEEEHSITGEAKISDAIKTIVVADVVMGFDNVIAVAGASQGNIVLVFLGLIISIPIIIWGSKIILYLMNKFSFIIYIGAGILVYTAGKMITHEESVKEMLNQIGVNVSLFTLLLVILVILGGWIFNQIKGIQWFHSRNGRTN</sequence>
<evidence type="ECO:0000313" key="8">
    <source>
        <dbReference type="Proteomes" id="UP000790580"/>
    </source>
</evidence>
<comment type="caution">
    <text evidence="7">The sequence shown here is derived from an EMBL/GenBank/DDBJ whole genome shotgun (WGS) entry which is preliminary data.</text>
</comment>
<evidence type="ECO:0000313" key="7">
    <source>
        <dbReference type="EMBL" id="MBU9721786.1"/>
    </source>
</evidence>
<name>A0ABS6JUM3_9BACI</name>
<feature type="transmembrane region" description="Helical" evidence="6">
    <location>
        <begin position="191"/>
        <end position="213"/>
    </location>
</feature>
<evidence type="ECO:0000256" key="3">
    <source>
        <dbReference type="ARBA" id="ARBA00022692"/>
    </source>
</evidence>
<feature type="transmembrane region" description="Helical" evidence="6">
    <location>
        <begin position="42"/>
        <end position="61"/>
    </location>
</feature>
<dbReference type="InterPro" id="IPR022301">
    <property type="entry name" value="Integral_membrane_YjbE"/>
</dbReference>
<feature type="transmembrane region" description="Helical" evidence="6">
    <location>
        <begin position="6"/>
        <end position="30"/>
    </location>
</feature>
<feature type="transmembrane region" description="Helical" evidence="6">
    <location>
        <begin position="131"/>
        <end position="149"/>
    </location>
</feature>
<organism evidence="7 8">
    <name type="scientific">Evansella alkalicola</name>
    <dbReference type="NCBI Taxonomy" id="745819"/>
    <lineage>
        <taxon>Bacteria</taxon>
        <taxon>Bacillati</taxon>
        <taxon>Bacillota</taxon>
        <taxon>Bacilli</taxon>
        <taxon>Bacillales</taxon>
        <taxon>Bacillaceae</taxon>
        <taxon>Evansella</taxon>
    </lineage>
</organism>
<dbReference type="RefSeq" id="WP_088075962.1">
    <property type="nucleotide sequence ID" value="NZ_JAHQCR010000045.1"/>
</dbReference>
<evidence type="ECO:0000256" key="5">
    <source>
        <dbReference type="ARBA" id="ARBA00023136"/>
    </source>
</evidence>
<gene>
    <name evidence="7" type="ORF">KS407_10110</name>
</gene>
<dbReference type="PANTHER" id="PTHR30238:SF4">
    <property type="entry name" value="SLL1022 PROTEIN"/>
    <property type="match status" value="1"/>
</dbReference>
<keyword evidence="4 6" id="KW-1133">Transmembrane helix</keyword>
<dbReference type="Proteomes" id="UP000790580">
    <property type="component" value="Unassembled WGS sequence"/>
</dbReference>
<feature type="transmembrane region" description="Helical" evidence="6">
    <location>
        <begin position="161"/>
        <end position="179"/>
    </location>
</feature>
<accession>A0ABS6JUM3</accession>
<dbReference type="EMBL" id="JAHQCR010000045">
    <property type="protein sequence ID" value="MBU9721786.1"/>
    <property type="molecule type" value="Genomic_DNA"/>
</dbReference>
<evidence type="ECO:0000256" key="2">
    <source>
        <dbReference type="ARBA" id="ARBA00007511"/>
    </source>
</evidence>
<protein>
    <submittedName>
        <fullName evidence="7">TerC family protein</fullName>
    </submittedName>
</protein>
<feature type="transmembrane region" description="Helical" evidence="6">
    <location>
        <begin position="107"/>
        <end position="125"/>
    </location>
</feature>
<comment type="similarity">
    <text evidence="2">Belongs to the TerC family.</text>
</comment>
<keyword evidence="5 6" id="KW-0472">Membrane</keyword>